<dbReference type="Pfam" id="PF01464">
    <property type="entry name" value="SLT"/>
    <property type="match status" value="1"/>
</dbReference>
<dbReference type="Proteomes" id="UP000669239">
    <property type="component" value="Unassembled WGS sequence"/>
</dbReference>
<sequence>MGLISTVAEAESFRLRAGESGKREKNSCEFGNILKNSAKNMAMDAIFEQAGKTFGLSPDLLRAVAKTESDFNPNARSKAGAMGVMQLMPGTAKSLGVTDPYDAWQNIMGGAKYLKENLDRFKDVKLALAAYNAGPGSVQKYGGIPPYEETQNYVKKVMGYMGENLTADRDVSSPYKGIDGNGMAGNSSFLAGSDVYRGWGGNSLTNTPGVFENLSFRQQGDEIVMDKESFNSLIQILRIQMMMNAGREIGVMEI</sequence>
<dbReference type="GO" id="GO:0016020">
    <property type="term" value="C:membrane"/>
    <property type="evidence" value="ECO:0007669"/>
    <property type="project" value="InterPro"/>
</dbReference>
<dbReference type="GO" id="GO:0008933">
    <property type="term" value="F:peptidoglycan lytic transglycosylase activity"/>
    <property type="evidence" value="ECO:0007669"/>
    <property type="project" value="InterPro"/>
</dbReference>
<dbReference type="Proteomes" id="UP001299608">
    <property type="component" value="Unassembled WGS sequence"/>
</dbReference>
<dbReference type="EMBL" id="JAAITT010000047">
    <property type="protein sequence ID" value="NSJ51730.1"/>
    <property type="molecule type" value="Genomic_DNA"/>
</dbReference>
<evidence type="ECO:0000313" key="4">
    <source>
        <dbReference type="EMBL" id="NSJ51730.1"/>
    </source>
</evidence>
<comment type="caution">
    <text evidence="3">The sequence shown here is derived from an EMBL/GenBank/DDBJ whole genome shotgun (WGS) entry which is preliminary data.</text>
</comment>
<name>A0AAW5C5U5_9FIRM</name>
<evidence type="ECO:0000313" key="6">
    <source>
        <dbReference type="Proteomes" id="UP001299608"/>
    </source>
</evidence>
<dbReference type="GO" id="GO:0000270">
    <property type="term" value="P:peptidoglycan metabolic process"/>
    <property type="evidence" value="ECO:0007669"/>
    <property type="project" value="InterPro"/>
</dbReference>
<dbReference type="SUPFAM" id="SSF53955">
    <property type="entry name" value="Lysozyme-like"/>
    <property type="match status" value="1"/>
</dbReference>
<reference evidence="3" key="3">
    <citation type="submission" date="2022-01" db="EMBL/GenBank/DDBJ databases">
        <title>Collection of gut derived symbiotic bacterial strains cultured from healthy donors.</title>
        <authorList>
            <person name="Lin H."/>
            <person name="Kohout C."/>
            <person name="Waligurski E."/>
            <person name="Pamer E.G."/>
        </authorList>
    </citation>
    <scope>NUCLEOTIDE SEQUENCE</scope>
    <source>
        <strain evidence="3">DFI.6.55</strain>
    </source>
</reference>
<dbReference type="CDD" id="cd00254">
    <property type="entry name" value="LT-like"/>
    <property type="match status" value="1"/>
</dbReference>
<proteinExistence type="inferred from homology"/>
<reference evidence="4" key="2">
    <citation type="submission" date="2020-02" db="EMBL/GenBank/DDBJ databases">
        <authorList>
            <person name="Littmann E."/>
            <person name="Sorbara M."/>
        </authorList>
    </citation>
    <scope>NUCLEOTIDE SEQUENCE</scope>
    <source>
        <strain evidence="4">MSK.1.17</strain>
    </source>
</reference>
<dbReference type="InterPro" id="IPR008258">
    <property type="entry name" value="Transglycosylase_SLT_dom_1"/>
</dbReference>
<dbReference type="PANTHER" id="PTHR37423:SF2">
    <property type="entry name" value="MEMBRANE-BOUND LYTIC MUREIN TRANSGLYCOSYLASE C"/>
    <property type="match status" value="1"/>
</dbReference>
<feature type="domain" description="Transglycosylase SLT" evidence="2">
    <location>
        <begin position="47"/>
        <end position="152"/>
    </location>
</feature>
<dbReference type="EMBL" id="JAKNGE010000029">
    <property type="protein sequence ID" value="MCG4747871.1"/>
    <property type="molecule type" value="Genomic_DNA"/>
</dbReference>
<dbReference type="PANTHER" id="PTHR37423">
    <property type="entry name" value="SOLUBLE LYTIC MUREIN TRANSGLYCOSYLASE-RELATED"/>
    <property type="match status" value="1"/>
</dbReference>
<dbReference type="InterPro" id="IPR023346">
    <property type="entry name" value="Lysozyme-like_dom_sf"/>
</dbReference>
<dbReference type="RefSeq" id="WP_165642688.1">
    <property type="nucleotide sequence ID" value="NZ_JAAITT010000047.1"/>
</dbReference>
<accession>A0AAW5C5U5</accession>
<evidence type="ECO:0000256" key="1">
    <source>
        <dbReference type="ARBA" id="ARBA00007734"/>
    </source>
</evidence>
<dbReference type="Gene3D" id="1.10.530.10">
    <property type="match status" value="1"/>
</dbReference>
<comment type="similarity">
    <text evidence="1">Belongs to the transglycosylase Slt family.</text>
</comment>
<dbReference type="PROSITE" id="PS00922">
    <property type="entry name" value="TRANSGLYCOSYLASE"/>
    <property type="match status" value="1"/>
</dbReference>
<reference evidence="4 5" key="1">
    <citation type="journal article" date="2020" name="Cell Host Microbe">
        <title>Functional and Genomic Variation between Human-Derived Isolates of Lachnospiraceae Reveals Inter- and Intra-Species Diversity.</title>
        <authorList>
            <person name="Sorbara M.T."/>
            <person name="Littmann E.R."/>
            <person name="Fontana E."/>
            <person name="Moody T.U."/>
            <person name="Kohout C.E."/>
            <person name="Gjonbalaj M."/>
            <person name="Eaton V."/>
            <person name="Seok R."/>
            <person name="Leiner I.M."/>
            <person name="Pamer E.G."/>
        </authorList>
    </citation>
    <scope>NUCLEOTIDE SEQUENCE [LARGE SCALE GENOMIC DNA]</scope>
    <source>
        <strain evidence="4 5">MSK.1.17</strain>
    </source>
</reference>
<dbReference type="InterPro" id="IPR000189">
    <property type="entry name" value="Transglyc_AS"/>
</dbReference>
<dbReference type="AlphaFoldDB" id="A0AAW5C5U5"/>
<evidence type="ECO:0000313" key="3">
    <source>
        <dbReference type="EMBL" id="MCG4747871.1"/>
    </source>
</evidence>
<protein>
    <submittedName>
        <fullName evidence="3">Lytic transglycosylase domain-containing protein</fullName>
    </submittedName>
</protein>
<gene>
    <name evidence="4" type="ORF">G5B36_23945</name>
    <name evidence="3" type="ORF">L0N08_20800</name>
</gene>
<organism evidence="3 6">
    <name type="scientific">Enterocloster aldenensis</name>
    <dbReference type="NCBI Taxonomy" id="358742"/>
    <lineage>
        <taxon>Bacteria</taxon>
        <taxon>Bacillati</taxon>
        <taxon>Bacillota</taxon>
        <taxon>Clostridia</taxon>
        <taxon>Lachnospirales</taxon>
        <taxon>Lachnospiraceae</taxon>
        <taxon>Enterocloster</taxon>
    </lineage>
</organism>
<evidence type="ECO:0000313" key="5">
    <source>
        <dbReference type="Proteomes" id="UP000669239"/>
    </source>
</evidence>
<keyword evidence="5" id="KW-1185">Reference proteome</keyword>
<evidence type="ECO:0000259" key="2">
    <source>
        <dbReference type="Pfam" id="PF01464"/>
    </source>
</evidence>